<proteinExistence type="predicted"/>
<keyword evidence="3" id="KW-1185">Reference proteome</keyword>
<evidence type="ECO:0000256" key="1">
    <source>
        <dbReference type="SAM" id="Phobius"/>
    </source>
</evidence>
<evidence type="ECO:0000313" key="2">
    <source>
        <dbReference type="EMBL" id="KAK7708257.1"/>
    </source>
</evidence>
<keyword evidence="1" id="KW-0812">Transmembrane</keyword>
<gene>
    <name evidence="2" type="ORF">SLS63_013554</name>
</gene>
<comment type="caution">
    <text evidence="2">The sequence shown here is derived from an EMBL/GenBank/DDBJ whole genome shotgun (WGS) entry which is preliminary data.</text>
</comment>
<accession>A0ABR1NN60</accession>
<keyword evidence="1" id="KW-1133">Transmembrane helix</keyword>
<keyword evidence="1" id="KW-0472">Membrane</keyword>
<reference evidence="2 3" key="1">
    <citation type="submission" date="2024-02" db="EMBL/GenBank/DDBJ databases">
        <title>De novo assembly and annotation of 12 fungi associated with fruit tree decline syndrome in Ontario, Canada.</title>
        <authorList>
            <person name="Sulman M."/>
            <person name="Ellouze W."/>
            <person name="Ilyukhin E."/>
        </authorList>
    </citation>
    <scope>NUCLEOTIDE SEQUENCE [LARGE SCALE GENOMIC DNA]</scope>
    <source>
        <strain evidence="2 3">M169</strain>
    </source>
</reference>
<protein>
    <submittedName>
        <fullName evidence="2">Uncharacterized protein</fullName>
    </submittedName>
</protein>
<organism evidence="2 3">
    <name type="scientific">Diaporthe eres</name>
    <name type="common">Phomopsis oblonga</name>
    <dbReference type="NCBI Taxonomy" id="83184"/>
    <lineage>
        <taxon>Eukaryota</taxon>
        <taxon>Fungi</taxon>
        <taxon>Dikarya</taxon>
        <taxon>Ascomycota</taxon>
        <taxon>Pezizomycotina</taxon>
        <taxon>Sordariomycetes</taxon>
        <taxon>Sordariomycetidae</taxon>
        <taxon>Diaporthales</taxon>
        <taxon>Diaporthaceae</taxon>
        <taxon>Diaporthe</taxon>
        <taxon>Diaporthe eres species complex</taxon>
    </lineage>
</organism>
<evidence type="ECO:0000313" key="3">
    <source>
        <dbReference type="Proteomes" id="UP001430848"/>
    </source>
</evidence>
<dbReference type="EMBL" id="JAKNSF020000189">
    <property type="protein sequence ID" value="KAK7708257.1"/>
    <property type="molecule type" value="Genomic_DNA"/>
</dbReference>
<name>A0ABR1NN60_DIAER</name>
<dbReference type="Proteomes" id="UP001430848">
    <property type="component" value="Unassembled WGS sequence"/>
</dbReference>
<sequence>MGNSEDMTTHFQEPSVGAWNRKISRYASFAEYSEPPYEADGVSDTGVTLRAFLPFGTAQDRENLETYKGNLTVLDARVTCQVPRIENATVGSEFRFRGSLAATRNTPRLVNNIWDEGSYGGASEGKGVHPEGLRDFDCALTSEAYTPNDPADSQWGISLCQLWQGDVLNRKESFGGLYSEFQNPPLRSELGFQGSAYLLLNNSFGIFDAFGNTRSRLGLSVAVKASQERGEWLDLTYANSSDILSASICFAAFDFADIDVSVASQSNRTESRLEPVFDQDTSTYTFQELRYAMGQDGSLDLAYTRPSVSHTDPCRWQNDTCVLPEDMHILLVQDILKTNGSIAFALQTMITLLSSMAYYDQMGRFDKWTQAEVTFFETAQVPVGYVGFAVVTITVIAHCILVAYCVSLFLRKTTLSRLGASWSAVAQVATGDVMEYLGHATQACDDDFQARLKADGKGSSKVCLEEVDGQVSVSIIGNDEEK</sequence>
<feature type="transmembrane region" description="Helical" evidence="1">
    <location>
        <begin position="385"/>
        <end position="410"/>
    </location>
</feature>